<feature type="compositionally biased region" description="Basic and acidic residues" evidence="2">
    <location>
        <begin position="146"/>
        <end position="189"/>
    </location>
</feature>
<dbReference type="Pfam" id="PF05071">
    <property type="entry name" value="NDUFA12"/>
    <property type="match status" value="1"/>
</dbReference>
<evidence type="ECO:0000313" key="3">
    <source>
        <dbReference type="EMBL" id="KAK4192037.1"/>
    </source>
</evidence>
<comment type="caution">
    <text evidence="3">The sequence shown here is derived from an EMBL/GenBank/DDBJ whole genome shotgun (WGS) entry which is preliminary data.</text>
</comment>
<dbReference type="GO" id="GO:0045271">
    <property type="term" value="C:respiratory chain complex I"/>
    <property type="evidence" value="ECO:0007669"/>
    <property type="project" value="InterPro"/>
</dbReference>
<dbReference type="EMBL" id="MU864356">
    <property type="protein sequence ID" value="KAK4192037.1"/>
    <property type="molecule type" value="Genomic_DNA"/>
</dbReference>
<dbReference type="GO" id="GO:0005739">
    <property type="term" value="C:mitochondrion"/>
    <property type="evidence" value="ECO:0007669"/>
    <property type="project" value="TreeGrafter"/>
</dbReference>
<dbReference type="Proteomes" id="UP001302126">
    <property type="component" value="Unassembled WGS sequence"/>
</dbReference>
<proteinExistence type="inferred from homology"/>
<reference evidence="3" key="1">
    <citation type="journal article" date="2023" name="Mol. Phylogenet. Evol.">
        <title>Genome-scale phylogeny and comparative genomics of the fungal order Sordariales.</title>
        <authorList>
            <person name="Hensen N."/>
            <person name="Bonometti L."/>
            <person name="Westerberg I."/>
            <person name="Brannstrom I.O."/>
            <person name="Guillou S."/>
            <person name="Cros-Aarteil S."/>
            <person name="Calhoun S."/>
            <person name="Haridas S."/>
            <person name="Kuo A."/>
            <person name="Mondo S."/>
            <person name="Pangilinan J."/>
            <person name="Riley R."/>
            <person name="LaButti K."/>
            <person name="Andreopoulos B."/>
            <person name="Lipzen A."/>
            <person name="Chen C."/>
            <person name="Yan M."/>
            <person name="Daum C."/>
            <person name="Ng V."/>
            <person name="Clum A."/>
            <person name="Steindorff A."/>
            <person name="Ohm R.A."/>
            <person name="Martin F."/>
            <person name="Silar P."/>
            <person name="Natvig D.O."/>
            <person name="Lalanne C."/>
            <person name="Gautier V."/>
            <person name="Ament-Velasquez S.L."/>
            <person name="Kruys A."/>
            <person name="Hutchinson M.I."/>
            <person name="Powell A.J."/>
            <person name="Barry K."/>
            <person name="Miller A.N."/>
            <person name="Grigoriev I.V."/>
            <person name="Debuchy R."/>
            <person name="Gladieux P."/>
            <person name="Hiltunen Thoren M."/>
            <person name="Johannesson H."/>
        </authorList>
    </citation>
    <scope>NUCLEOTIDE SEQUENCE</scope>
    <source>
        <strain evidence="3">PSN309</strain>
    </source>
</reference>
<dbReference type="PANTHER" id="PTHR32470:SF2">
    <property type="entry name" value="NADH DEHYDROGENASE [UBIQUINONE] 1 ALPHA SUBCOMPLEX ASSEMBLY FACTOR 2"/>
    <property type="match status" value="1"/>
</dbReference>
<dbReference type="GO" id="GO:0032981">
    <property type="term" value="P:mitochondrial respiratory chain complex I assembly"/>
    <property type="evidence" value="ECO:0007669"/>
    <property type="project" value="TreeGrafter"/>
</dbReference>
<evidence type="ECO:0000256" key="2">
    <source>
        <dbReference type="SAM" id="MobiDB-lite"/>
    </source>
</evidence>
<reference evidence="3" key="2">
    <citation type="submission" date="2023-05" db="EMBL/GenBank/DDBJ databases">
        <authorList>
            <consortium name="Lawrence Berkeley National Laboratory"/>
            <person name="Steindorff A."/>
            <person name="Hensen N."/>
            <person name="Bonometti L."/>
            <person name="Westerberg I."/>
            <person name="Brannstrom I.O."/>
            <person name="Guillou S."/>
            <person name="Cros-Aarteil S."/>
            <person name="Calhoun S."/>
            <person name="Haridas S."/>
            <person name="Kuo A."/>
            <person name="Mondo S."/>
            <person name="Pangilinan J."/>
            <person name="Riley R."/>
            <person name="Labutti K."/>
            <person name="Andreopoulos B."/>
            <person name="Lipzen A."/>
            <person name="Chen C."/>
            <person name="Yanf M."/>
            <person name="Daum C."/>
            <person name="Ng V."/>
            <person name="Clum A."/>
            <person name="Ohm R."/>
            <person name="Martin F."/>
            <person name="Silar P."/>
            <person name="Natvig D."/>
            <person name="Lalanne C."/>
            <person name="Gautier V."/>
            <person name="Ament-Velasquez S.L."/>
            <person name="Kruys A."/>
            <person name="Hutchinson M.I."/>
            <person name="Powell A.J."/>
            <person name="Barry K."/>
            <person name="Miller A.N."/>
            <person name="Grigoriev I.V."/>
            <person name="Debuchy R."/>
            <person name="Gladieux P."/>
            <person name="Thoren M.H."/>
            <person name="Johannesson H."/>
        </authorList>
    </citation>
    <scope>NUCLEOTIDE SEQUENCE</scope>
    <source>
        <strain evidence="3">PSN309</strain>
    </source>
</reference>
<accession>A0AAN7AMZ0</accession>
<evidence type="ECO:0000313" key="4">
    <source>
        <dbReference type="Proteomes" id="UP001302126"/>
    </source>
</evidence>
<comment type="similarity">
    <text evidence="1">Belongs to the complex I NDUFA12 subunit family.</text>
</comment>
<sequence length="216" mass="24810">MSGTGPQITPFLKAWYRWKTLRLPWRRQFLVGLDLQGNTYWEFRDRGTTSSSPLTKWRRIVRYPGGRSTHPSDVVVPPQWHQWLRHTRPDPPSLAEQQADVIRQERLKILAAEADARWAAKPSYLDAPDSRTKARQPPLVGGSMLEEAKELPRDTKEEHEREREGTWEKMKKGQQEVESKEAKEKDPWKKARQGAPSDGWQPKAWTPGAGGGGGKR</sequence>
<gene>
    <name evidence="3" type="ORF">QBC35DRAFT_261303</name>
</gene>
<dbReference type="PANTHER" id="PTHR32470">
    <property type="entry name" value="ADH DEHYDROGENASE [UBIQUINONE] 1 ALPHA SUBCOMPLEX ASSEMBLY FACTOR 2"/>
    <property type="match status" value="1"/>
</dbReference>
<evidence type="ECO:0000256" key="1">
    <source>
        <dbReference type="ARBA" id="ARBA00007355"/>
    </source>
</evidence>
<organism evidence="3 4">
    <name type="scientific">Podospora australis</name>
    <dbReference type="NCBI Taxonomy" id="1536484"/>
    <lineage>
        <taxon>Eukaryota</taxon>
        <taxon>Fungi</taxon>
        <taxon>Dikarya</taxon>
        <taxon>Ascomycota</taxon>
        <taxon>Pezizomycotina</taxon>
        <taxon>Sordariomycetes</taxon>
        <taxon>Sordariomycetidae</taxon>
        <taxon>Sordariales</taxon>
        <taxon>Podosporaceae</taxon>
        <taxon>Podospora</taxon>
    </lineage>
</organism>
<dbReference type="InterPro" id="IPR052618">
    <property type="entry name" value="ComplexI_NDUFA12"/>
</dbReference>
<protein>
    <submittedName>
        <fullName evidence="3">NADH-ubiquinone oxidoreductase assembly factor N7BML</fullName>
    </submittedName>
</protein>
<dbReference type="AlphaFoldDB" id="A0AAN7AMZ0"/>
<keyword evidence="4" id="KW-1185">Reference proteome</keyword>
<name>A0AAN7AMZ0_9PEZI</name>
<feature type="region of interest" description="Disordered" evidence="2">
    <location>
        <begin position="126"/>
        <end position="216"/>
    </location>
</feature>
<dbReference type="InterPro" id="IPR007763">
    <property type="entry name" value="NDUFA12"/>
</dbReference>